<evidence type="ECO:0000313" key="2">
    <source>
        <dbReference type="Proteomes" id="UP000095409"/>
    </source>
</evidence>
<gene>
    <name evidence="1" type="ORF">ERS852394_02589</name>
</gene>
<dbReference type="Proteomes" id="UP000095409">
    <property type="component" value="Unassembled WGS sequence"/>
</dbReference>
<accession>A0A174GFI7</accession>
<evidence type="ECO:0000313" key="1">
    <source>
        <dbReference type="EMBL" id="CUO61312.1"/>
    </source>
</evidence>
<dbReference type="AlphaFoldDB" id="A0A174GFI7"/>
<dbReference type="EMBL" id="CYZD01000016">
    <property type="protein sequence ID" value="CUO61312.1"/>
    <property type="molecule type" value="Genomic_DNA"/>
</dbReference>
<proteinExistence type="predicted"/>
<sequence length="34" mass="3956">MFNLNEAMVQGTYANVRHHIEVFTCEMALDDIDQ</sequence>
<protein>
    <submittedName>
        <fullName evidence="1">Uncharacterized protein</fullName>
    </submittedName>
</protein>
<reference evidence="1 2" key="1">
    <citation type="submission" date="2015-09" db="EMBL/GenBank/DDBJ databases">
        <authorList>
            <consortium name="Pathogen Informatics"/>
        </authorList>
    </citation>
    <scope>NUCLEOTIDE SEQUENCE [LARGE SCALE GENOMIC DNA]</scope>
    <source>
        <strain evidence="1 2">2789STDY5608837</strain>
    </source>
</reference>
<name>A0A174GFI7_9FIRM</name>
<organism evidence="1 2">
    <name type="scientific">Blautia obeum</name>
    <dbReference type="NCBI Taxonomy" id="40520"/>
    <lineage>
        <taxon>Bacteria</taxon>
        <taxon>Bacillati</taxon>
        <taxon>Bacillota</taxon>
        <taxon>Clostridia</taxon>
        <taxon>Lachnospirales</taxon>
        <taxon>Lachnospiraceae</taxon>
        <taxon>Blautia</taxon>
    </lineage>
</organism>